<dbReference type="GO" id="GO:0016491">
    <property type="term" value="F:oxidoreductase activity"/>
    <property type="evidence" value="ECO:0007669"/>
    <property type="project" value="UniProtKB-KW"/>
</dbReference>
<dbReference type="Gene3D" id="3.30.43.10">
    <property type="entry name" value="Uridine Diphospho-n-acetylenolpyruvylglucosamine Reductase, domain 2"/>
    <property type="match status" value="1"/>
</dbReference>
<organism evidence="5 6">
    <name type="scientific">Heligmosomoides polygyrus</name>
    <name type="common">Parasitic roundworm</name>
    <dbReference type="NCBI Taxonomy" id="6339"/>
    <lineage>
        <taxon>Eukaryota</taxon>
        <taxon>Metazoa</taxon>
        <taxon>Ecdysozoa</taxon>
        <taxon>Nematoda</taxon>
        <taxon>Chromadorea</taxon>
        <taxon>Rhabditida</taxon>
        <taxon>Rhabditina</taxon>
        <taxon>Rhabditomorpha</taxon>
        <taxon>Strongyloidea</taxon>
        <taxon>Heligmosomidae</taxon>
        <taxon>Heligmosomoides</taxon>
    </lineage>
</organism>
<dbReference type="PROSITE" id="PS51387">
    <property type="entry name" value="FAD_PCMH"/>
    <property type="match status" value="1"/>
</dbReference>
<dbReference type="EMBL" id="UZAH01025769">
    <property type="protein sequence ID" value="VDO70228.1"/>
    <property type="molecule type" value="Genomic_DNA"/>
</dbReference>
<evidence type="ECO:0000313" key="6">
    <source>
        <dbReference type="WBParaSite" id="HPBE_0000692401-mRNA-1"/>
    </source>
</evidence>
<evidence type="ECO:0000313" key="4">
    <source>
        <dbReference type="EMBL" id="VDO70228.1"/>
    </source>
</evidence>
<dbReference type="WBParaSite" id="HPBE_0000692401-mRNA-1">
    <property type="protein sequence ID" value="HPBE_0000692401-mRNA-1"/>
    <property type="gene ID" value="HPBE_0000692401"/>
</dbReference>
<dbReference type="PANTHER" id="PTHR43716">
    <property type="entry name" value="D-2-HYDROXYGLUTARATE DEHYDROGENASE, MITOCHONDRIAL"/>
    <property type="match status" value="1"/>
</dbReference>
<sequence length="227" mass="24882">MLKSVQHSVRRLASSARNPAFATVEGADIRVFESICGRDHVKTTDIGNYRTDWTKAFRGNPPCVLLPSSSEEVSAILAHCARRRIAVVPQAGNTGLVGGSVPVHDEIVLSVKRINKHFEFDETSEKSPVITSRATGSGLHGLHLPSPTSTIVEIRRLSCFKAGESAPMEKPSRFSVRRSKNYSKCVPTRWMRAAQSEDPPAVACTRYQVPVRISRPGQPSLPSLRGR</sequence>
<dbReference type="GO" id="GO:0071949">
    <property type="term" value="F:FAD binding"/>
    <property type="evidence" value="ECO:0007669"/>
    <property type="project" value="InterPro"/>
</dbReference>
<accession>A0A183FIZ6</accession>
<proteinExistence type="predicted"/>
<reference evidence="4 5" key="1">
    <citation type="submission" date="2018-11" db="EMBL/GenBank/DDBJ databases">
        <authorList>
            <consortium name="Pathogen Informatics"/>
        </authorList>
    </citation>
    <scope>NUCLEOTIDE SEQUENCE [LARGE SCALE GENOMIC DNA]</scope>
</reference>
<evidence type="ECO:0000256" key="2">
    <source>
        <dbReference type="ARBA" id="ARBA00023002"/>
    </source>
</evidence>
<dbReference type="InterPro" id="IPR006094">
    <property type="entry name" value="Oxid_FAD_bind_N"/>
</dbReference>
<dbReference type="SUPFAM" id="SSF56176">
    <property type="entry name" value="FAD-binding/transporter-associated domain-like"/>
    <property type="match status" value="1"/>
</dbReference>
<gene>
    <name evidence="4" type="ORF">HPBE_LOCUS6925</name>
</gene>
<name>A0A183FIZ6_HELPZ</name>
<dbReference type="Proteomes" id="UP000050761">
    <property type="component" value="Unassembled WGS sequence"/>
</dbReference>
<evidence type="ECO:0000259" key="3">
    <source>
        <dbReference type="PROSITE" id="PS51387"/>
    </source>
</evidence>
<keyword evidence="5" id="KW-1185">Reference proteome</keyword>
<dbReference type="PANTHER" id="PTHR43716:SF1">
    <property type="entry name" value="D-2-HYDROXYGLUTARATE DEHYDROGENASE, MITOCHONDRIAL"/>
    <property type="match status" value="1"/>
</dbReference>
<dbReference type="InterPro" id="IPR051264">
    <property type="entry name" value="FAD-oxidored/transferase_4"/>
</dbReference>
<protein>
    <submittedName>
        <fullName evidence="6">FAD-binding PCMH-type domain-containing protein</fullName>
    </submittedName>
</protein>
<accession>A0A3P8B0S8</accession>
<dbReference type="Pfam" id="PF01565">
    <property type="entry name" value="FAD_binding_4"/>
    <property type="match status" value="1"/>
</dbReference>
<dbReference type="OrthoDB" id="5332616at2759"/>
<dbReference type="GO" id="GO:0005739">
    <property type="term" value="C:mitochondrion"/>
    <property type="evidence" value="ECO:0007669"/>
    <property type="project" value="TreeGrafter"/>
</dbReference>
<keyword evidence="2" id="KW-0560">Oxidoreductase</keyword>
<dbReference type="InterPro" id="IPR016166">
    <property type="entry name" value="FAD-bd_PCMH"/>
</dbReference>
<evidence type="ECO:0000313" key="5">
    <source>
        <dbReference type="Proteomes" id="UP000050761"/>
    </source>
</evidence>
<reference evidence="6" key="2">
    <citation type="submission" date="2019-09" db="UniProtKB">
        <authorList>
            <consortium name="WormBaseParasite"/>
        </authorList>
    </citation>
    <scope>IDENTIFICATION</scope>
</reference>
<evidence type="ECO:0000256" key="1">
    <source>
        <dbReference type="ARBA" id="ARBA00001974"/>
    </source>
</evidence>
<feature type="domain" description="FAD-binding PCMH-type" evidence="3">
    <location>
        <begin position="57"/>
        <end position="134"/>
    </location>
</feature>
<dbReference type="FunFam" id="3.30.43.10:FF:000011">
    <property type="entry name" value="D-lactate dehydrogenase (Cytochrome)"/>
    <property type="match status" value="1"/>
</dbReference>
<dbReference type="InterPro" id="IPR036318">
    <property type="entry name" value="FAD-bd_PCMH-like_sf"/>
</dbReference>
<comment type="cofactor">
    <cofactor evidence="1">
        <name>FAD</name>
        <dbReference type="ChEBI" id="CHEBI:57692"/>
    </cofactor>
</comment>
<dbReference type="InterPro" id="IPR016167">
    <property type="entry name" value="FAD-bd_PCMH_sub1"/>
</dbReference>
<dbReference type="AlphaFoldDB" id="A0A183FIZ6"/>